<name>A0ABT9A2C5_9SPHN</name>
<organism evidence="2 3">
    <name type="scientific">Sphingomonas immobilis</name>
    <dbReference type="NCBI Taxonomy" id="3063997"/>
    <lineage>
        <taxon>Bacteria</taxon>
        <taxon>Pseudomonadati</taxon>
        <taxon>Pseudomonadota</taxon>
        <taxon>Alphaproteobacteria</taxon>
        <taxon>Sphingomonadales</taxon>
        <taxon>Sphingomonadaceae</taxon>
        <taxon>Sphingomonas</taxon>
    </lineage>
</organism>
<comment type="caution">
    <text evidence="2">The sequence shown here is derived from an EMBL/GenBank/DDBJ whole genome shotgun (WGS) entry which is preliminary data.</text>
</comment>
<evidence type="ECO:0000256" key="1">
    <source>
        <dbReference type="SAM" id="Phobius"/>
    </source>
</evidence>
<dbReference type="EMBL" id="JAUQSZ010000012">
    <property type="protein sequence ID" value="MDO7843976.1"/>
    <property type="molecule type" value="Genomic_DNA"/>
</dbReference>
<proteinExistence type="predicted"/>
<sequence length="136" mass="14316">MSETPEPAPEAGKPEPAIADVALKGLCPRCGAPTLFKDIFGAFAPTCRACGLDLSKFNVGDGPAAFLILILGAVIVAAAIVIQLKFAPPIWLQIVLWIPVTAAAVVWSLRIAKAALLASEYRNKAREGRIAPSDRP</sequence>
<dbReference type="InterPro" id="IPR009325">
    <property type="entry name" value="DUF983"/>
</dbReference>
<keyword evidence="3" id="KW-1185">Reference proteome</keyword>
<reference evidence="2" key="1">
    <citation type="submission" date="2023-07" db="EMBL/GenBank/DDBJ databases">
        <authorList>
            <person name="Kim M.K."/>
        </authorList>
    </citation>
    <scope>NUCLEOTIDE SEQUENCE</scope>
    <source>
        <strain evidence="2">CA1-15</strain>
    </source>
</reference>
<protein>
    <submittedName>
        <fullName evidence="2">DUF983 domain-containing protein</fullName>
    </submittedName>
</protein>
<feature type="transmembrane region" description="Helical" evidence="1">
    <location>
        <begin position="90"/>
        <end position="112"/>
    </location>
</feature>
<dbReference type="Pfam" id="PF06170">
    <property type="entry name" value="DUF983"/>
    <property type="match status" value="1"/>
</dbReference>
<dbReference type="RefSeq" id="WP_304562425.1">
    <property type="nucleotide sequence ID" value="NZ_JAUQSZ010000012.1"/>
</dbReference>
<evidence type="ECO:0000313" key="2">
    <source>
        <dbReference type="EMBL" id="MDO7843976.1"/>
    </source>
</evidence>
<keyword evidence="1" id="KW-0812">Transmembrane</keyword>
<keyword evidence="1" id="KW-1133">Transmembrane helix</keyword>
<feature type="transmembrane region" description="Helical" evidence="1">
    <location>
        <begin position="64"/>
        <end position="84"/>
    </location>
</feature>
<evidence type="ECO:0000313" key="3">
    <source>
        <dbReference type="Proteomes" id="UP001176468"/>
    </source>
</evidence>
<keyword evidence="1" id="KW-0472">Membrane</keyword>
<dbReference type="Proteomes" id="UP001176468">
    <property type="component" value="Unassembled WGS sequence"/>
</dbReference>
<accession>A0ABT9A2C5</accession>
<gene>
    <name evidence="2" type="ORF">Q5H94_16735</name>
</gene>